<organism evidence="1">
    <name type="scientific">Arundo donax</name>
    <name type="common">Giant reed</name>
    <name type="synonym">Donax arundinaceus</name>
    <dbReference type="NCBI Taxonomy" id="35708"/>
    <lineage>
        <taxon>Eukaryota</taxon>
        <taxon>Viridiplantae</taxon>
        <taxon>Streptophyta</taxon>
        <taxon>Embryophyta</taxon>
        <taxon>Tracheophyta</taxon>
        <taxon>Spermatophyta</taxon>
        <taxon>Magnoliopsida</taxon>
        <taxon>Liliopsida</taxon>
        <taxon>Poales</taxon>
        <taxon>Poaceae</taxon>
        <taxon>PACMAD clade</taxon>
        <taxon>Arundinoideae</taxon>
        <taxon>Arundineae</taxon>
        <taxon>Arundo</taxon>
    </lineage>
</organism>
<dbReference type="AlphaFoldDB" id="A0A0A9FJ05"/>
<dbReference type="EMBL" id="GBRH01189643">
    <property type="protein sequence ID" value="JAE08253.1"/>
    <property type="molecule type" value="Transcribed_RNA"/>
</dbReference>
<reference evidence="1" key="2">
    <citation type="journal article" date="2015" name="Data Brief">
        <title>Shoot transcriptome of the giant reed, Arundo donax.</title>
        <authorList>
            <person name="Barrero R.A."/>
            <person name="Guerrero F.D."/>
            <person name="Moolhuijzen P."/>
            <person name="Goolsby J.A."/>
            <person name="Tidwell J."/>
            <person name="Bellgard S.E."/>
            <person name="Bellgard M.I."/>
        </authorList>
    </citation>
    <scope>NUCLEOTIDE SEQUENCE</scope>
    <source>
        <tissue evidence="1">Shoot tissue taken approximately 20 cm above the soil surface</tissue>
    </source>
</reference>
<accession>A0A0A9FJ05</accession>
<reference evidence="1" key="1">
    <citation type="submission" date="2014-09" db="EMBL/GenBank/DDBJ databases">
        <authorList>
            <person name="Magalhaes I.L.F."/>
            <person name="Oliveira U."/>
            <person name="Santos F.R."/>
            <person name="Vidigal T.H.D.A."/>
            <person name="Brescovit A.D."/>
            <person name="Santos A.J."/>
        </authorList>
    </citation>
    <scope>NUCLEOTIDE SEQUENCE</scope>
    <source>
        <tissue evidence="1">Shoot tissue taken approximately 20 cm above the soil surface</tissue>
    </source>
</reference>
<name>A0A0A9FJ05_ARUDO</name>
<evidence type="ECO:0000313" key="1">
    <source>
        <dbReference type="EMBL" id="JAE08253.1"/>
    </source>
</evidence>
<sequence length="16" mass="2015">MVRFSYRLPHLCLHRS</sequence>
<protein>
    <submittedName>
        <fullName evidence="1">Uncharacterized protein</fullName>
    </submittedName>
</protein>
<proteinExistence type="predicted"/>